<dbReference type="PANTHER" id="PTHR43677">
    <property type="entry name" value="SHORT-CHAIN DEHYDROGENASE/REDUCTASE"/>
    <property type="match status" value="1"/>
</dbReference>
<dbReference type="Proteomes" id="UP001500280">
    <property type="component" value="Unassembled WGS sequence"/>
</dbReference>
<dbReference type="InterPro" id="IPR020843">
    <property type="entry name" value="ER"/>
</dbReference>
<dbReference type="SUPFAM" id="SSF51735">
    <property type="entry name" value="NAD(P)-binding Rossmann-fold domains"/>
    <property type="match status" value="1"/>
</dbReference>
<evidence type="ECO:0000259" key="1">
    <source>
        <dbReference type="SMART" id="SM00829"/>
    </source>
</evidence>
<accession>A0ABP4RXU9</accession>
<dbReference type="SUPFAM" id="SSF50129">
    <property type="entry name" value="GroES-like"/>
    <property type="match status" value="1"/>
</dbReference>
<dbReference type="CDD" id="cd05289">
    <property type="entry name" value="MDR_like_2"/>
    <property type="match status" value="1"/>
</dbReference>
<comment type="caution">
    <text evidence="2">The sequence shown here is derived from an EMBL/GenBank/DDBJ whole genome shotgun (WGS) entry which is preliminary data.</text>
</comment>
<dbReference type="Pfam" id="PF08240">
    <property type="entry name" value="ADH_N"/>
    <property type="match status" value="1"/>
</dbReference>
<gene>
    <name evidence="2" type="ORF">GCM10009745_00590</name>
</gene>
<dbReference type="SMART" id="SM00829">
    <property type="entry name" value="PKS_ER"/>
    <property type="match status" value="1"/>
</dbReference>
<dbReference type="PANTHER" id="PTHR43677:SF4">
    <property type="entry name" value="QUINONE OXIDOREDUCTASE-LIKE PROTEIN 2"/>
    <property type="match status" value="1"/>
</dbReference>
<sequence>MRALVARRLEGPDSLELIETPLPEPGRGQVRIKVAAAAINPVDVLVATGDLVRYGIAVPREQFGIGWDVAGVIDATGPGVELAVGTPVVGLADLLARSLKTHAEYVVLNADAIAVVPEGLDLVKASTLPLNALTAMKAIRRLQLAPGGTVLVTGAAGGVGGFAVELAKHFGQTVIATAGEQDEDYVRRIGADHFVSRTDDLIAAVHAIVPAGVDALVDAAVLELAAQEAVRSGGQHAHLLVAAKPPALRGITVHQIAVHADGVELAELVRLTAAGVLSTPVAGTYTLADAATAYKRLAKGGVRGRLVLIP</sequence>
<organism evidence="2 3">
    <name type="scientific">Kribbella yunnanensis</name>
    <dbReference type="NCBI Taxonomy" id="190194"/>
    <lineage>
        <taxon>Bacteria</taxon>
        <taxon>Bacillati</taxon>
        <taxon>Actinomycetota</taxon>
        <taxon>Actinomycetes</taxon>
        <taxon>Propionibacteriales</taxon>
        <taxon>Kribbellaceae</taxon>
        <taxon>Kribbella</taxon>
    </lineage>
</organism>
<evidence type="ECO:0000313" key="2">
    <source>
        <dbReference type="EMBL" id="GAA1662888.1"/>
    </source>
</evidence>
<feature type="domain" description="Enoyl reductase (ER)" evidence="1">
    <location>
        <begin position="11"/>
        <end position="308"/>
    </location>
</feature>
<dbReference type="InterPro" id="IPR013154">
    <property type="entry name" value="ADH-like_N"/>
</dbReference>
<name>A0ABP4RXU9_9ACTN</name>
<dbReference type="InterPro" id="IPR051397">
    <property type="entry name" value="Zn-ADH-like_protein"/>
</dbReference>
<dbReference type="InterPro" id="IPR036291">
    <property type="entry name" value="NAD(P)-bd_dom_sf"/>
</dbReference>
<dbReference type="EMBL" id="BAAANF010000001">
    <property type="protein sequence ID" value="GAA1662888.1"/>
    <property type="molecule type" value="Genomic_DNA"/>
</dbReference>
<dbReference type="Pfam" id="PF13602">
    <property type="entry name" value="ADH_zinc_N_2"/>
    <property type="match status" value="1"/>
</dbReference>
<protein>
    <submittedName>
        <fullName evidence="2">NADP-dependent oxidoreductase</fullName>
    </submittedName>
</protein>
<evidence type="ECO:0000313" key="3">
    <source>
        <dbReference type="Proteomes" id="UP001500280"/>
    </source>
</evidence>
<dbReference type="InterPro" id="IPR011032">
    <property type="entry name" value="GroES-like_sf"/>
</dbReference>
<dbReference type="RefSeq" id="WP_344143763.1">
    <property type="nucleotide sequence ID" value="NZ_BAAANF010000001.1"/>
</dbReference>
<dbReference type="Gene3D" id="3.90.180.10">
    <property type="entry name" value="Medium-chain alcohol dehydrogenases, catalytic domain"/>
    <property type="match status" value="1"/>
</dbReference>
<reference evidence="3" key="1">
    <citation type="journal article" date="2019" name="Int. J. Syst. Evol. Microbiol.">
        <title>The Global Catalogue of Microorganisms (GCM) 10K type strain sequencing project: providing services to taxonomists for standard genome sequencing and annotation.</title>
        <authorList>
            <consortium name="The Broad Institute Genomics Platform"/>
            <consortium name="The Broad Institute Genome Sequencing Center for Infectious Disease"/>
            <person name="Wu L."/>
            <person name="Ma J."/>
        </authorList>
    </citation>
    <scope>NUCLEOTIDE SEQUENCE [LARGE SCALE GENOMIC DNA]</scope>
    <source>
        <strain evidence="3">JCM 14307</strain>
    </source>
</reference>
<dbReference type="Gene3D" id="3.40.50.720">
    <property type="entry name" value="NAD(P)-binding Rossmann-like Domain"/>
    <property type="match status" value="1"/>
</dbReference>
<proteinExistence type="predicted"/>
<keyword evidence="3" id="KW-1185">Reference proteome</keyword>